<evidence type="ECO:0000256" key="12">
    <source>
        <dbReference type="ARBA" id="ARBA00057585"/>
    </source>
</evidence>
<keyword evidence="7" id="KW-0931">ER-Golgi transport</keyword>
<feature type="repeat" description="WD" evidence="16">
    <location>
        <begin position="131"/>
        <end position="165"/>
    </location>
</feature>
<dbReference type="GO" id="GO:0006888">
    <property type="term" value="P:endoplasmic reticulum to Golgi vesicle-mediated transport"/>
    <property type="evidence" value="ECO:0007669"/>
    <property type="project" value="TreeGrafter"/>
</dbReference>
<evidence type="ECO:0000256" key="6">
    <source>
        <dbReference type="ARBA" id="ARBA00022737"/>
    </source>
</evidence>
<reference evidence="19 20" key="1">
    <citation type="journal article" date="2015" name="Nat. Commun.">
        <title>Outbred genome sequencing and CRISPR/Cas9 gene editing in butterflies.</title>
        <authorList>
            <person name="Li X."/>
            <person name="Fan D."/>
            <person name="Zhang W."/>
            <person name="Liu G."/>
            <person name="Zhang L."/>
            <person name="Zhao L."/>
            <person name="Fang X."/>
            <person name="Chen L."/>
            <person name="Dong Y."/>
            <person name="Chen Y."/>
            <person name="Ding Y."/>
            <person name="Zhao R."/>
            <person name="Feng M."/>
            <person name="Zhu Y."/>
            <person name="Feng Y."/>
            <person name="Jiang X."/>
            <person name="Zhu D."/>
            <person name="Xiang H."/>
            <person name="Feng X."/>
            <person name="Li S."/>
            <person name="Wang J."/>
            <person name="Zhang G."/>
            <person name="Kronforst M.R."/>
            <person name="Wang W."/>
        </authorList>
    </citation>
    <scope>NUCLEOTIDE SEQUENCE [LARGE SCALE GENOMIC DNA]</scope>
    <source>
        <strain evidence="19">Ya'a_city_454_Pm</strain>
        <tissue evidence="19">Whole body</tissue>
    </source>
</reference>
<organism evidence="19 20">
    <name type="scientific">Papilio machaon</name>
    <name type="common">Old World swallowtail butterfly</name>
    <dbReference type="NCBI Taxonomy" id="76193"/>
    <lineage>
        <taxon>Eukaryota</taxon>
        <taxon>Metazoa</taxon>
        <taxon>Ecdysozoa</taxon>
        <taxon>Arthropoda</taxon>
        <taxon>Hexapoda</taxon>
        <taxon>Insecta</taxon>
        <taxon>Pterygota</taxon>
        <taxon>Neoptera</taxon>
        <taxon>Endopterygota</taxon>
        <taxon>Lepidoptera</taxon>
        <taxon>Glossata</taxon>
        <taxon>Ditrysia</taxon>
        <taxon>Papilionoidea</taxon>
        <taxon>Papilionidae</taxon>
        <taxon>Papilioninae</taxon>
        <taxon>Papilio</taxon>
    </lineage>
</organism>
<comment type="subunit">
    <text evidence="13">Oligomeric complex that consists of at least the alpha, beta, beta', gamma, delta, epsilon and zeta subunits. Interacts with SCYL1. Interacts with JAGN1. Interacts with TMEM41B. Interacts with SVEP1. Probably interacts with PEX11A.</text>
</comment>
<gene>
    <name evidence="19" type="ORF">RR48_06468</name>
</gene>
<dbReference type="Pfam" id="PF06957">
    <property type="entry name" value="COPI_C"/>
    <property type="match status" value="1"/>
</dbReference>
<evidence type="ECO:0000256" key="11">
    <source>
        <dbReference type="ARBA" id="ARBA00024791"/>
    </source>
</evidence>
<dbReference type="InterPro" id="IPR010714">
    <property type="entry name" value="Coatomer_asu_C"/>
</dbReference>
<evidence type="ECO:0000313" key="20">
    <source>
        <dbReference type="Proteomes" id="UP000053240"/>
    </source>
</evidence>
<evidence type="ECO:0000256" key="14">
    <source>
        <dbReference type="ARBA" id="ARBA00073979"/>
    </source>
</evidence>
<protein>
    <recommendedName>
        <fullName evidence="14">Coatomer subunit alpha</fullName>
    </recommendedName>
    <alternativeName>
        <fullName evidence="15">Alpha-coat protein</fullName>
    </alternativeName>
</protein>
<dbReference type="GO" id="GO:0006891">
    <property type="term" value="P:intra-Golgi vesicle-mediated transport"/>
    <property type="evidence" value="ECO:0007669"/>
    <property type="project" value="TreeGrafter"/>
</dbReference>
<evidence type="ECO:0000256" key="1">
    <source>
        <dbReference type="ARBA" id="ARBA00004255"/>
    </source>
</evidence>
<evidence type="ECO:0000256" key="5">
    <source>
        <dbReference type="ARBA" id="ARBA00022574"/>
    </source>
</evidence>
<keyword evidence="8" id="KW-0653">Protein transport</keyword>
<keyword evidence="10" id="KW-0472">Membrane</keyword>
<evidence type="ECO:0000256" key="9">
    <source>
        <dbReference type="ARBA" id="ARBA00023034"/>
    </source>
</evidence>
<evidence type="ECO:0000256" key="16">
    <source>
        <dbReference type="PROSITE-ProRule" id="PRU00221"/>
    </source>
</evidence>
<keyword evidence="5 16" id="KW-0853">WD repeat</keyword>
<evidence type="ECO:0000256" key="2">
    <source>
        <dbReference type="ARBA" id="ARBA00004347"/>
    </source>
</evidence>
<sequence>MLTKFETKSARVKGISFHSKRPWVLASLHNGVIQLWDYRMCTLLEKFDEHDGPVRGICFHIQQPLFVSGGDDYKIKVWNYNQRRCLFTLLGHLDYIRTTFFHHEYPWILSASDDQTIRIWNWQSRQCISVLTGHNHYVMCAQFHPNEDLLVSASLDQSVRVWDFSGLRKKSVAPGPTGLAEHLRNPQATDLFGQADAVVKHVLEGHDRGVNWAAFHPSLPLIVSAADDRQVKFWRMNDAKAWEVDTCRGHYNNVSCVLFHAKHELILSNSEDKSIRVWDMTKRTCLHTFRREHDRYWVLAAHPSLNLFAAGHDAGMILFKLQRERPAYAVYNNILFYIKDRQLRKLDMQTNRDAPVMQIKGGGRNQPYSMSLNHAEWCVLVSWRVGDNHSYELYAIPRDGSDAPSIEPARGQATSAVWVARNRFAALEKNNQLVIKNLKNEVSKKIATPTCEEIMYAGTGMLLLREPDSLQLLDVQQKRTVASVKVSKCRYAVWNSDMSVVALLGKHTVTLCTRRMQQLCSVTEGARVKSGAFDDSAPQPVFIYTTANHIKYCCKDGDYGIIRTLDVPVYIVKVIAGESGARVVCLDRECRPKVLSIDPTEYRFKLALITQQYDQVLHMVRTAKLVGQSIIAYLQDKEMCYQRTKNFDKLTFLYLVTGNIEKLCKMMKIAEIRKDASAQFQCAMLLGDVQERIRLLKASGQTTLAYLTAVNHDQVEEAEQLKAALEAAGMAVPERNPDAQYICPPLPVVEDQPNWPLLAGSKSVFETGGDGDVVAAEVGDEPLEAAGAWGDDDEDILLDTKTEGDGEGEGEEVMEDACDDGGWDVGDDDLELPEVLAPVSGEMTFLYHTEYLTAVNHDQVEEAEQLKAALEAAGMAVPERNPDAQYICPPLPVVEDQPNWPLLAGSKSVFETGGDGDVVAAEVGDEPLEAAGAWGDDDEDILLDTKTEGEGEGEGEEVMEDACDDGGWDVGDDDLELPEVLAPVSVEDGGGEESAYFAAPSRGPAVALAKLRTAHDHITLGQFEVAFRLLNEQVGVVNFEPYSEVFVRMFASGRAMFGALPCLPPLHAHLHRNWKEASGADLLPVITMKLNDLVSQLQQCYQLTTAGKFAEATDRLRDIAQAVPLLLVPGKQELAEAQQLLAICREYLLGLQMETARKAMKLNDLVSQLQQCYQLTTAGKFAEATDRLRDIAQAVPLLLVPGKQELAEAQQLLAICREYLLGLQMETARKAMPKSTIEEQKRTCEMAAYFTHCKLQPVHQILTLRTALNMFFKLKNFRTAASFARRLLELGPRPEVAQQARKILQACEMTPNDEHQLLYDEHNPFTICGISYKPIYRGKPEEKCPLCGASFFPEHKGKLCTICGVAEIGKDVIGLRICPIQFQR</sequence>
<dbReference type="PANTHER" id="PTHR19876">
    <property type="entry name" value="COATOMER"/>
    <property type="match status" value="1"/>
</dbReference>
<evidence type="ECO:0000256" key="15">
    <source>
        <dbReference type="ARBA" id="ARBA00081575"/>
    </source>
</evidence>
<comment type="function">
    <text evidence="11">The coatomer is a cytosolic protein complex that binds to dilysine motifs and reversibly associates with Golgi non-clathrin-coated vesicles, which further mediate biosynthetic protein transport from the ER, via the Golgi up to the trans Golgi network. Coatomer complex is required for budding from Golgi membranes, and is essential for the retrograde Golgi-to-ER transport of dilysine-tagged proteins. In mammals, the coatomer can only be recruited by membranes associated to ADP-ribosylation factors (ARFs), which are small GTP-binding proteins; the complex also influences the Golgi structural integrity, as well as the processing, activity, and endocytic recycling of LDL receptors.</text>
</comment>
<comment type="subcellular location">
    <subcellularLocation>
        <location evidence="2">Cytoplasmic vesicle</location>
        <location evidence="2">COPI-coated vesicle membrane</location>
        <topology evidence="2">Peripheral membrane protein</topology>
        <orientation evidence="2">Cytoplasmic side</orientation>
    </subcellularLocation>
    <subcellularLocation>
        <location evidence="1">Golgi apparatus membrane</location>
        <topology evidence="1">Peripheral membrane protein</topology>
        <orientation evidence="1">Cytoplasmic side</orientation>
    </subcellularLocation>
</comment>
<dbReference type="InterPro" id="IPR050844">
    <property type="entry name" value="Coatomer_complex_subunit"/>
</dbReference>
<dbReference type="GO" id="GO:0000139">
    <property type="term" value="C:Golgi membrane"/>
    <property type="evidence" value="ECO:0007669"/>
    <property type="project" value="UniProtKB-SubCell"/>
</dbReference>
<evidence type="ECO:0000259" key="17">
    <source>
        <dbReference type="Pfam" id="PF04053"/>
    </source>
</evidence>
<dbReference type="InterPro" id="IPR006692">
    <property type="entry name" value="Beta-prop_COPA/B_2nd"/>
</dbReference>
<dbReference type="InterPro" id="IPR001680">
    <property type="entry name" value="WD40_rpt"/>
</dbReference>
<dbReference type="InterPro" id="IPR020472">
    <property type="entry name" value="WD40_PAC1"/>
</dbReference>
<feature type="repeat" description="WD" evidence="16">
    <location>
        <begin position="47"/>
        <end position="88"/>
    </location>
</feature>
<evidence type="ECO:0000256" key="7">
    <source>
        <dbReference type="ARBA" id="ARBA00022892"/>
    </source>
</evidence>
<dbReference type="InParanoid" id="A0A194RP38"/>
<feature type="repeat" description="WD" evidence="16">
    <location>
        <begin position="89"/>
        <end position="130"/>
    </location>
</feature>
<name>A0A194RP38_PAPMA</name>
<dbReference type="STRING" id="76193.A0A194RP38"/>
<feature type="repeat" description="WD" evidence="16">
    <location>
        <begin position="203"/>
        <end position="244"/>
    </location>
</feature>
<feature type="domain" description="Coatomer alpha subunit C-terminal" evidence="18">
    <location>
        <begin position="1160"/>
        <end position="1382"/>
    </location>
</feature>
<dbReference type="FunFam" id="1.25.40.470:FF:000002">
    <property type="entry name" value="Coatomer subunit alpha"/>
    <property type="match status" value="1"/>
</dbReference>
<dbReference type="PROSITE" id="PS50082">
    <property type="entry name" value="WD_REPEATS_2"/>
    <property type="match status" value="5"/>
</dbReference>
<dbReference type="GO" id="GO:0030126">
    <property type="term" value="C:COPI vesicle coat"/>
    <property type="evidence" value="ECO:0007669"/>
    <property type="project" value="InterPro"/>
</dbReference>
<dbReference type="FunCoup" id="A0A194RP38">
    <property type="interactions" value="1856"/>
</dbReference>
<dbReference type="SUPFAM" id="SSF51004">
    <property type="entry name" value="C-terminal (heme d1) domain of cytochrome cd1-nitrite reductase"/>
    <property type="match status" value="1"/>
</dbReference>
<dbReference type="SUPFAM" id="SSF50978">
    <property type="entry name" value="WD40 repeat-like"/>
    <property type="match status" value="1"/>
</dbReference>
<evidence type="ECO:0000256" key="4">
    <source>
        <dbReference type="ARBA" id="ARBA00022490"/>
    </source>
</evidence>
<dbReference type="CDD" id="cd00200">
    <property type="entry name" value="WD40"/>
    <property type="match status" value="1"/>
</dbReference>
<evidence type="ECO:0000256" key="3">
    <source>
        <dbReference type="ARBA" id="ARBA00022448"/>
    </source>
</evidence>
<dbReference type="InterPro" id="IPR036322">
    <property type="entry name" value="WD40_repeat_dom_sf"/>
</dbReference>
<dbReference type="Gene3D" id="1.25.40.470">
    <property type="match status" value="1"/>
</dbReference>
<dbReference type="InterPro" id="IPR015943">
    <property type="entry name" value="WD40/YVTN_repeat-like_dom_sf"/>
</dbReference>
<dbReference type="InterPro" id="IPR047312">
    <property type="entry name" value="Coatomer_alpha_WD-assoc_reg"/>
</dbReference>
<dbReference type="Proteomes" id="UP000053240">
    <property type="component" value="Unassembled WGS sequence"/>
</dbReference>
<evidence type="ECO:0000256" key="8">
    <source>
        <dbReference type="ARBA" id="ARBA00022927"/>
    </source>
</evidence>
<keyword evidence="6" id="KW-0677">Repeat</keyword>
<dbReference type="SMART" id="SM00320">
    <property type="entry name" value="WD40"/>
    <property type="match status" value="7"/>
</dbReference>
<feature type="domain" description="COPA/B second beta-propeller" evidence="17">
    <location>
        <begin position="341"/>
        <end position="578"/>
    </location>
</feature>
<dbReference type="PANTHER" id="PTHR19876:SF1">
    <property type="entry name" value="COATOMER SUBUNIT ALPHA"/>
    <property type="match status" value="1"/>
</dbReference>
<evidence type="ECO:0000256" key="13">
    <source>
        <dbReference type="ARBA" id="ARBA00062633"/>
    </source>
</evidence>
<feature type="repeat" description="WD" evidence="16">
    <location>
        <begin position="247"/>
        <end position="288"/>
    </location>
</feature>
<dbReference type="InterPro" id="IPR011048">
    <property type="entry name" value="Haem_d1_sf"/>
</dbReference>
<dbReference type="FunFam" id="2.130.10.10:FF:000010">
    <property type="entry name" value="Coatomer subunit alpha"/>
    <property type="match status" value="1"/>
</dbReference>
<keyword evidence="3" id="KW-0813">Transport</keyword>
<dbReference type="EMBL" id="KQ459875">
    <property type="protein sequence ID" value="KPJ19608.1"/>
    <property type="molecule type" value="Genomic_DNA"/>
</dbReference>
<dbReference type="CDD" id="cd22948">
    <property type="entry name" value="Coatomer_WDAD_alpha"/>
    <property type="match status" value="1"/>
</dbReference>
<dbReference type="PROSITE" id="PS50294">
    <property type="entry name" value="WD_REPEATS_REGION"/>
    <property type="match status" value="5"/>
</dbReference>
<dbReference type="GO" id="GO:0006886">
    <property type="term" value="P:intracellular protein transport"/>
    <property type="evidence" value="ECO:0007669"/>
    <property type="project" value="InterPro"/>
</dbReference>
<accession>A0A194RP38</accession>
<keyword evidence="20" id="KW-1185">Reference proteome</keyword>
<evidence type="ECO:0000313" key="19">
    <source>
        <dbReference type="EMBL" id="KPJ19608.1"/>
    </source>
</evidence>
<dbReference type="PROSITE" id="PS00678">
    <property type="entry name" value="WD_REPEATS_1"/>
    <property type="match status" value="1"/>
</dbReference>
<comment type="function">
    <text evidence="12">Xenin stimulates exocrine pancreatic secretion. It inhibits pentagastrin-stimulated secretion of acid, to induce exocrine pancreatic secretion and to affect small and large intestinal motility. In the gut, xenin interacts with the neurotensin receptor.</text>
</comment>
<dbReference type="InterPro" id="IPR019775">
    <property type="entry name" value="WD40_repeat_CS"/>
</dbReference>
<evidence type="ECO:0000256" key="10">
    <source>
        <dbReference type="ARBA" id="ARBA00023136"/>
    </source>
</evidence>
<dbReference type="PRINTS" id="PR00320">
    <property type="entry name" value="GPROTEINBRPT"/>
</dbReference>
<proteinExistence type="predicted"/>
<dbReference type="GO" id="GO:0005198">
    <property type="term" value="F:structural molecule activity"/>
    <property type="evidence" value="ECO:0007669"/>
    <property type="project" value="InterPro"/>
</dbReference>
<dbReference type="Pfam" id="PF00400">
    <property type="entry name" value="WD40"/>
    <property type="match status" value="5"/>
</dbReference>
<keyword evidence="4" id="KW-0963">Cytoplasm</keyword>
<dbReference type="GO" id="GO:0006890">
    <property type="term" value="P:retrograde vesicle-mediated transport, Golgi to endoplasmic reticulum"/>
    <property type="evidence" value="ECO:0007669"/>
    <property type="project" value="TreeGrafter"/>
</dbReference>
<keyword evidence="9" id="KW-0333">Golgi apparatus</keyword>
<dbReference type="Pfam" id="PF04053">
    <property type="entry name" value="B-prop_COPA_B_2nd"/>
    <property type="match status" value="1"/>
</dbReference>
<dbReference type="Gene3D" id="2.130.10.10">
    <property type="entry name" value="YVTN repeat-like/Quinoprotein amine dehydrogenase"/>
    <property type="match status" value="1"/>
</dbReference>
<evidence type="ECO:0000259" key="18">
    <source>
        <dbReference type="Pfam" id="PF06957"/>
    </source>
</evidence>